<keyword evidence="3" id="KW-1185">Reference proteome</keyword>
<gene>
    <name evidence="1 2" type="primary">hrcA</name>
    <name evidence="2" type="ORF">EFREU_v1c03800</name>
</gene>
<name>A0A2K8NS77_9MOLU</name>
<dbReference type="GO" id="GO:0003677">
    <property type="term" value="F:DNA binding"/>
    <property type="evidence" value="ECO:0007669"/>
    <property type="project" value="InterPro"/>
</dbReference>
<dbReference type="SUPFAM" id="SSF46785">
    <property type="entry name" value="Winged helix' DNA-binding domain"/>
    <property type="match status" value="1"/>
</dbReference>
<dbReference type="InterPro" id="IPR021153">
    <property type="entry name" value="HrcA_C"/>
</dbReference>
<protein>
    <recommendedName>
        <fullName evidence="1">Heat-inducible transcription repressor HrcA</fullName>
    </recommendedName>
</protein>
<dbReference type="InterPro" id="IPR036390">
    <property type="entry name" value="WH_DNA-bd_sf"/>
</dbReference>
<keyword evidence="1" id="KW-0346">Stress response</keyword>
<dbReference type="PANTHER" id="PTHR34824">
    <property type="entry name" value="HEAT-INDUCIBLE TRANSCRIPTION REPRESSOR HRCA"/>
    <property type="match status" value="1"/>
</dbReference>
<dbReference type="Gene3D" id="1.10.10.10">
    <property type="entry name" value="Winged helix-like DNA-binding domain superfamily/Winged helix DNA-binding domain"/>
    <property type="match status" value="1"/>
</dbReference>
<sequence length="346" mass="39375">MLSQRQEKILKAIVKEFIKTVQPVGSKRILELIEMPISSATVRNEASALEEYGFLEKQHTSSGRVPSTKGYRYYVDYLMKNKTVNNADLKKQLENLMDFRTHNIEKIIDQATNIISEMTELTAIVSMKDLVEENVLKKIDLIPLTQTTASVIFILSNGNIHKKVFNLENASLNDLAIAIKLFSDNLLDQKLSYVKQAVTVIQPELQIAVRNYEYILQSFVNTILENDNETKETYGIKYMLEKPEFSNTEKLKAVIQLMENMSPFDWYDIRYSSNKQKNKIATKIGEENDGDFADIGMVGTEFATSNGKKAAITLVGPKRMDYDQATQLVEWLIDLVGLKLGGKHEK</sequence>
<dbReference type="InterPro" id="IPR023120">
    <property type="entry name" value="WHTH_transcript_rep_HrcA_IDD"/>
</dbReference>
<dbReference type="Proteomes" id="UP000232222">
    <property type="component" value="Chromosome"/>
</dbReference>
<dbReference type="NCBIfam" id="TIGR00331">
    <property type="entry name" value="hrcA"/>
    <property type="match status" value="1"/>
</dbReference>
<dbReference type="InterPro" id="IPR029016">
    <property type="entry name" value="GAF-like_dom_sf"/>
</dbReference>
<evidence type="ECO:0000313" key="3">
    <source>
        <dbReference type="Proteomes" id="UP000232222"/>
    </source>
</evidence>
<dbReference type="EMBL" id="CP024962">
    <property type="protein sequence ID" value="ATZ16406.1"/>
    <property type="molecule type" value="Genomic_DNA"/>
</dbReference>
<keyword evidence="1" id="KW-0678">Repressor</keyword>
<comment type="function">
    <text evidence="1">Negative regulator of class I heat shock genes (grpE-dnaK-dnaJ and groELS operons). Prevents heat-shock induction of these operons.</text>
</comment>
<evidence type="ECO:0000313" key="2">
    <source>
        <dbReference type="EMBL" id="ATZ16406.1"/>
    </source>
</evidence>
<dbReference type="Pfam" id="PF01628">
    <property type="entry name" value="HrcA"/>
    <property type="match status" value="1"/>
</dbReference>
<dbReference type="GO" id="GO:0045892">
    <property type="term" value="P:negative regulation of DNA-templated transcription"/>
    <property type="evidence" value="ECO:0007669"/>
    <property type="project" value="UniProtKB-UniRule"/>
</dbReference>
<dbReference type="InterPro" id="IPR002571">
    <property type="entry name" value="HrcA"/>
</dbReference>
<dbReference type="Gene3D" id="3.30.390.60">
    <property type="entry name" value="Heat-inducible transcription repressor hrca homolog, domain 3"/>
    <property type="match status" value="1"/>
</dbReference>
<dbReference type="HAMAP" id="MF_00081">
    <property type="entry name" value="HrcA"/>
    <property type="match status" value="1"/>
</dbReference>
<accession>A0A2K8NS77</accession>
<dbReference type="OrthoDB" id="9783139at2"/>
<dbReference type="PANTHER" id="PTHR34824:SF1">
    <property type="entry name" value="HEAT-INDUCIBLE TRANSCRIPTION REPRESSOR HRCA"/>
    <property type="match status" value="1"/>
</dbReference>
<dbReference type="PIRSF" id="PIRSF005485">
    <property type="entry name" value="HrcA"/>
    <property type="match status" value="1"/>
</dbReference>
<organism evidence="2 3">
    <name type="scientific">Entomoplasma freundtii</name>
    <dbReference type="NCBI Taxonomy" id="74700"/>
    <lineage>
        <taxon>Bacteria</taxon>
        <taxon>Bacillati</taxon>
        <taxon>Mycoplasmatota</taxon>
        <taxon>Mollicutes</taxon>
        <taxon>Entomoplasmatales</taxon>
        <taxon>Entomoplasmataceae</taxon>
        <taxon>Entomoplasma</taxon>
    </lineage>
</organism>
<dbReference type="SUPFAM" id="SSF55781">
    <property type="entry name" value="GAF domain-like"/>
    <property type="match status" value="1"/>
</dbReference>
<dbReference type="AlphaFoldDB" id="A0A2K8NS77"/>
<proteinExistence type="inferred from homology"/>
<dbReference type="RefSeq" id="WP_100609355.1">
    <property type="nucleotide sequence ID" value="NZ_CP024962.1"/>
</dbReference>
<comment type="similarity">
    <text evidence="1">Belongs to the HrcA family.</text>
</comment>
<dbReference type="KEGG" id="efr:EFREU_v1c03800"/>
<keyword evidence="1" id="KW-0805">Transcription regulation</keyword>
<keyword evidence="1" id="KW-0804">Transcription</keyword>
<dbReference type="InterPro" id="IPR036388">
    <property type="entry name" value="WH-like_DNA-bd_sf"/>
</dbReference>
<evidence type="ECO:0000256" key="1">
    <source>
        <dbReference type="HAMAP-Rule" id="MF_00081"/>
    </source>
</evidence>
<reference evidence="2 3" key="1">
    <citation type="submission" date="2017-11" db="EMBL/GenBank/DDBJ databases">
        <title>Genome sequence of Entomoplasma freundtii BARC 318 (ATCC 51999).</title>
        <authorList>
            <person name="Lo W.-S."/>
            <person name="Gasparich G.E."/>
            <person name="Kuo C.-H."/>
        </authorList>
    </citation>
    <scope>NUCLEOTIDE SEQUENCE [LARGE SCALE GENOMIC DNA]</scope>
    <source>
        <strain evidence="2 3">BARC 318</strain>
    </source>
</reference>
<dbReference type="Gene3D" id="3.30.450.40">
    <property type="match status" value="1"/>
</dbReference>